<sequence>MMCNASTLSYTLRAHDAAPLCALGAGSVACAPTAVLQRPFFLSVCVGGDTYVSSLIRVGAGGRRDPAVLAPNQPLATALYAAMTVSLLTLYYEVIHDINIIGISSTYVVINRLPCDVLVYPIAVPESEMKEEVTFTYNLHKRIAPAEDDSLTGTPVSRFAVHGRWPGGAPPLRVYLGAALPAGEAPAHAPVPVKLGGRDSRRGVGLRDRDNKYMAVVITQQWHESRWLVTVSPDPCPQMSVRNDTALTLLVAQPAGDPPYATVDEVVPDCEGVSHYCVVEPGTTVYYSTPRFVSRYPPAEGVPRDPVEFITIGTYCQEESEDGAEPPPPTIKWSPGAALSPGSQLLSVCPSAAVKLQVTARPPRLRLLPVTQDDISASDIRKRLLGPFSSEEETQLKAFVTPKALDLTRLQSKSMLSVPEPGQEKLKEDDTGGPKRPSIKNPVNVDEKILKDLKFVIETDEKIRHHDEDMNDGTSVVSLKEKVSSDPNLFSNIESELGTPDWCSSERLVASLDGVVLEIGPAGAACWLLAAHLGATGVAVTTDNQGISTKLSISELQLDNLRYDTGQFDFPVVVSSHPAPLGVEPWPPLAGMLNERQPPADAHIEVKLRHDRWSDGGKQFTELTELDVKLGHLALYIEDAFVQAILELVRCATDRVAADAGRVDDGAAAEARALRAPLRLRTLCIHPLDLTLTLHTAVRMYIALDQSPLRLGAFKLSDMMTSPERLTHALTVHYLAAAVLAAGESPASRHRLTML</sequence>
<evidence type="ECO:0000256" key="1">
    <source>
        <dbReference type="SAM" id="MobiDB-lite"/>
    </source>
</evidence>
<proteinExistence type="predicted"/>
<name>A0ABQ7R6P8_PLUXY</name>
<feature type="region of interest" description="Disordered" evidence="1">
    <location>
        <begin position="411"/>
        <end position="441"/>
    </location>
</feature>
<gene>
    <name evidence="2" type="ORF">JYU34_000040</name>
</gene>
<evidence type="ECO:0000313" key="3">
    <source>
        <dbReference type="Proteomes" id="UP000823941"/>
    </source>
</evidence>
<dbReference type="PANTHER" id="PTHR12517:SF0">
    <property type="entry name" value="INTERMEMBRANE LIPID TRANSFER PROTEIN VPS13B"/>
    <property type="match status" value="1"/>
</dbReference>
<protein>
    <submittedName>
        <fullName evidence="2">Uncharacterized protein</fullName>
    </submittedName>
</protein>
<feature type="compositionally biased region" description="Basic and acidic residues" evidence="1">
    <location>
        <begin position="422"/>
        <end position="433"/>
    </location>
</feature>
<keyword evidence="3" id="KW-1185">Reference proteome</keyword>
<evidence type="ECO:0000313" key="2">
    <source>
        <dbReference type="EMBL" id="KAG7312969.1"/>
    </source>
</evidence>
<organism evidence="2 3">
    <name type="scientific">Plutella xylostella</name>
    <name type="common">Diamondback moth</name>
    <name type="synonym">Plutella maculipennis</name>
    <dbReference type="NCBI Taxonomy" id="51655"/>
    <lineage>
        <taxon>Eukaryota</taxon>
        <taxon>Metazoa</taxon>
        <taxon>Ecdysozoa</taxon>
        <taxon>Arthropoda</taxon>
        <taxon>Hexapoda</taxon>
        <taxon>Insecta</taxon>
        <taxon>Pterygota</taxon>
        <taxon>Neoptera</taxon>
        <taxon>Endopterygota</taxon>
        <taxon>Lepidoptera</taxon>
        <taxon>Glossata</taxon>
        <taxon>Ditrysia</taxon>
        <taxon>Yponomeutoidea</taxon>
        <taxon>Plutellidae</taxon>
        <taxon>Plutella</taxon>
    </lineage>
</organism>
<reference evidence="2 3" key="1">
    <citation type="submission" date="2021-06" db="EMBL/GenBank/DDBJ databases">
        <title>A haploid diamondback moth (Plutella xylostella L.) genome assembly resolves 31 chromosomes and identifies a diamide resistance mutation.</title>
        <authorList>
            <person name="Ward C.M."/>
            <person name="Perry K.D."/>
            <person name="Baker G."/>
            <person name="Powis K."/>
            <person name="Heckel D.G."/>
            <person name="Baxter S.W."/>
        </authorList>
    </citation>
    <scope>NUCLEOTIDE SEQUENCE [LARGE SCALE GENOMIC DNA]</scope>
    <source>
        <strain evidence="2 3">LV</strain>
        <tissue evidence="2">Single pupa</tissue>
    </source>
</reference>
<dbReference type="PANTHER" id="PTHR12517">
    <property type="entry name" value="VACUOLAR PROTEIN SORTING-ASSOCIATED PROTEIN 13B"/>
    <property type="match status" value="1"/>
</dbReference>
<dbReference type="EMBL" id="JAHIBW010000001">
    <property type="protein sequence ID" value="KAG7312969.1"/>
    <property type="molecule type" value="Genomic_DNA"/>
</dbReference>
<accession>A0ABQ7R6P8</accession>
<dbReference type="Proteomes" id="UP000823941">
    <property type="component" value="Chromosome 1"/>
</dbReference>
<comment type="caution">
    <text evidence="2">The sequence shown here is derived from an EMBL/GenBank/DDBJ whole genome shotgun (WGS) entry which is preliminary data.</text>
</comment>
<dbReference type="InterPro" id="IPR039782">
    <property type="entry name" value="VPS13B"/>
</dbReference>